<dbReference type="Gene3D" id="1.10.10.10">
    <property type="entry name" value="Winged helix-like DNA-binding domain superfamily/Winged helix DNA-binding domain"/>
    <property type="match status" value="1"/>
</dbReference>
<evidence type="ECO:0000313" key="7">
    <source>
        <dbReference type="Proteomes" id="UP001271780"/>
    </source>
</evidence>
<dbReference type="PRINTS" id="PR00039">
    <property type="entry name" value="HTHLYSR"/>
</dbReference>
<evidence type="ECO:0000259" key="5">
    <source>
        <dbReference type="PROSITE" id="PS50931"/>
    </source>
</evidence>
<dbReference type="InterPro" id="IPR058163">
    <property type="entry name" value="LysR-type_TF_proteobact-type"/>
</dbReference>
<dbReference type="InterPro" id="IPR036390">
    <property type="entry name" value="WH_DNA-bd_sf"/>
</dbReference>
<dbReference type="PANTHER" id="PTHR30537:SF80">
    <property type="entry name" value="TRANSCRIPTIONAL REGULATOR"/>
    <property type="match status" value="1"/>
</dbReference>
<gene>
    <name evidence="6" type="ORF">RFM27_31830</name>
</gene>
<comment type="similarity">
    <text evidence="1">Belongs to the LysR transcriptional regulatory family.</text>
</comment>
<dbReference type="EMBL" id="JAVIIZ010000039">
    <property type="protein sequence ID" value="MDX8476659.1"/>
    <property type="molecule type" value="Genomic_DNA"/>
</dbReference>
<evidence type="ECO:0000256" key="4">
    <source>
        <dbReference type="ARBA" id="ARBA00023163"/>
    </source>
</evidence>
<dbReference type="Pfam" id="PF03466">
    <property type="entry name" value="LysR_substrate"/>
    <property type="match status" value="1"/>
</dbReference>
<keyword evidence="2" id="KW-0805">Transcription regulation</keyword>
<comment type="caution">
    <text evidence="6">The sequence shown here is derived from an EMBL/GenBank/DDBJ whole genome shotgun (WGS) entry which is preliminary data.</text>
</comment>
<evidence type="ECO:0000256" key="1">
    <source>
        <dbReference type="ARBA" id="ARBA00009437"/>
    </source>
</evidence>
<reference evidence="6 7" key="1">
    <citation type="submission" date="2023-08" db="EMBL/GenBank/DDBJ databases">
        <title>Implementing the SeqCode for naming new Mesorhizobium species isolated from Vachellia karroo root nodules.</title>
        <authorList>
            <person name="Van Lill M."/>
        </authorList>
    </citation>
    <scope>NUCLEOTIDE SEQUENCE [LARGE SCALE GENOMIC DNA]</scope>
    <source>
        <strain evidence="6 7">VK23A</strain>
    </source>
</reference>
<dbReference type="InterPro" id="IPR000847">
    <property type="entry name" value="LysR_HTH_N"/>
</dbReference>
<keyword evidence="4" id="KW-0804">Transcription</keyword>
<dbReference type="SUPFAM" id="SSF46785">
    <property type="entry name" value="Winged helix' DNA-binding domain"/>
    <property type="match status" value="1"/>
</dbReference>
<dbReference type="Gene3D" id="3.40.190.290">
    <property type="match status" value="1"/>
</dbReference>
<accession>A0ABU4XPI0</accession>
<feature type="domain" description="HTH lysR-type" evidence="5">
    <location>
        <begin position="22"/>
        <end position="79"/>
    </location>
</feature>
<organism evidence="6 7">
    <name type="scientific">Mesorhizobium dulcispinae</name>
    <dbReference type="NCBI Taxonomy" id="3072316"/>
    <lineage>
        <taxon>Bacteria</taxon>
        <taxon>Pseudomonadati</taxon>
        <taxon>Pseudomonadota</taxon>
        <taxon>Alphaproteobacteria</taxon>
        <taxon>Hyphomicrobiales</taxon>
        <taxon>Phyllobacteriaceae</taxon>
        <taxon>Mesorhizobium</taxon>
    </lineage>
</organism>
<dbReference type="Proteomes" id="UP001271780">
    <property type="component" value="Unassembled WGS sequence"/>
</dbReference>
<dbReference type="RefSeq" id="WP_320319101.1">
    <property type="nucleotide sequence ID" value="NZ_JAVIIX010000037.1"/>
</dbReference>
<dbReference type="SUPFAM" id="SSF53850">
    <property type="entry name" value="Periplasmic binding protein-like II"/>
    <property type="match status" value="1"/>
</dbReference>
<evidence type="ECO:0000313" key="6">
    <source>
        <dbReference type="EMBL" id="MDX8476659.1"/>
    </source>
</evidence>
<name>A0ABU4XPI0_9HYPH</name>
<protein>
    <submittedName>
        <fullName evidence="6">LysR family transcriptional regulator</fullName>
    </submittedName>
</protein>
<dbReference type="PROSITE" id="PS50931">
    <property type="entry name" value="HTH_LYSR"/>
    <property type="match status" value="1"/>
</dbReference>
<proteinExistence type="inferred from homology"/>
<evidence type="ECO:0000256" key="3">
    <source>
        <dbReference type="ARBA" id="ARBA00023125"/>
    </source>
</evidence>
<keyword evidence="7" id="KW-1185">Reference proteome</keyword>
<dbReference type="CDD" id="cd08422">
    <property type="entry name" value="PBP2_CrgA_like"/>
    <property type="match status" value="1"/>
</dbReference>
<dbReference type="Pfam" id="PF00126">
    <property type="entry name" value="HTH_1"/>
    <property type="match status" value="1"/>
</dbReference>
<dbReference type="PANTHER" id="PTHR30537">
    <property type="entry name" value="HTH-TYPE TRANSCRIPTIONAL REGULATOR"/>
    <property type="match status" value="1"/>
</dbReference>
<dbReference type="InterPro" id="IPR036388">
    <property type="entry name" value="WH-like_DNA-bd_sf"/>
</dbReference>
<sequence length="335" mass="37331">MAKGPLPSPGNSVRAGSKQAMDRFQSFHLFVRVVENGSFSQTAKETAISQATVSKQVSELEQFLGVKLIARTTRQLHLTEAGESFYKDAKKLLEEFDHVVSEARSLREKPAGTLRLATAVMFGRRQITPLIPRFRERYPDVIIEHYLSDATTDLVRDGIDLSLKVGGMKDSSYQARRLGATKRVTVAAPSFIEQYGTPNHPTDLARMPCLVFLGQGMPFEWQYRDTTGETITVSVSGGYRADTTEALREAALAGLGVYRAPLSTCGDEILAGELVRLLQDFEPEPVPLYAVMPNSTYLPQKTRVFINFLQEHFRHNRWISPYDAGAAALQDDQED</sequence>
<evidence type="ECO:0000256" key="2">
    <source>
        <dbReference type="ARBA" id="ARBA00023015"/>
    </source>
</evidence>
<keyword evidence="3" id="KW-0238">DNA-binding</keyword>
<dbReference type="InterPro" id="IPR005119">
    <property type="entry name" value="LysR_subst-bd"/>
</dbReference>